<evidence type="ECO:0000313" key="1">
    <source>
        <dbReference type="EMBL" id="KAK9803807.1"/>
    </source>
</evidence>
<evidence type="ECO:0000313" key="2">
    <source>
        <dbReference type="Proteomes" id="UP001465755"/>
    </source>
</evidence>
<name>A0AAW1P3B9_9CHLO</name>
<dbReference type="AlphaFoldDB" id="A0AAW1P3B9"/>
<dbReference type="Proteomes" id="UP001465755">
    <property type="component" value="Unassembled WGS sequence"/>
</dbReference>
<keyword evidence="2" id="KW-1185">Reference proteome</keyword>
<sequence length="96" mass="10764">MTFIPWAQTVPAVSLAAVGAWILYHTVAETKIFGGITQDQMPSRSPAHQVAVAQRFFRAEREGAPDEPVILNPFRHNVPATYRSIDDFPNLEKDEE</sequence>
<organism evidence="1 2">
    <name type="scientific">Symbiochloris irregularis</name>
    <dbReference type="NCBI Taxonomy" id="706552"/>
    <lineage>
        <taxon>Eukaryota</taxon>
        <taxon>Viridiplantae</taxon>
        <taxon>Chlorophyta</taxon>
        <taxon>core chlorophytes</taxon>
        <taxon>Trebouxiophyceae</taxon>
        <taxon>Trebouxiales</taxon>
        <taxon>Trebouxiaceae</taxon>
        <taxon>Symbiochloris</taxon>
    </lineage>
</organism>
<proteinExistence type="predicted"/>
<reference evidence="1 2" key="1">
    <citation type="journal article" date="2024" name="Nat. Commun.">
        <title>Phylogenomics reveals the evolutionary origins of lichenization in chlorophyte algae.</title>
        <authorList>
            <person name="Puginier C."/>
            <person name="Libourel C."/>
            <person name="Otte J."/>
            <person name="Skaloud P."/>
            <person name="Haon M."/>
            <person name="Grisel S."/>
            <person name="Petersen M."/>
            <person name="Berrin J.G."/>
            <person name="Delaux P.M."/>
            <person name="Dal Grande F."/>
            <person name="Keller J."/>
        </authorList>
    </citation>
    <scope>NUCLEOTIDE SEQUENCE [LARGE SCALE GENOMIC DNA]</scope>
    <source>
        <strain evidence="1 2">SAG 2036</strain>
    </source>
</reference>
<comment type="caution">
    <text evidence="1">The sequence shown here is derived from an EMBL/GenBank/DDBJ whole genome shotgun (WGS) entry which is preliminary data.</text>
</comment>
<accession>A0AAW1P3B9</accession>
<gene>
    <name evidence="1" type="ORF">WJX73_001403</name>
</gene>
<protein>
    <submittedName>
        <fullName evidence="1">Uncharacterized protein</fullName>
    </submittedName>
</protein>
<dbReference type="EMBL" id="JALJOQ010000055">
    <property type="protein sequence ID" value="KAK9803807.1"/>
    <property type="molecule type" value="Genomic_DNA"/>
</dbReference>